<keyword evidence="2" id="KW-1185">Reference proteome</keyword>
<sequence length="75" mass="8587">MSELQEFLALFSFVDVSFSNQPDSEIDLFISTFESLIPDHTSAFFLVGTNEISHEAKNDLFSVLYNLYTDKITKQ</sequence>
<organism evidence="1 2">
    <name type="scientific">Candidatus Enterococcus murrayae</name>
    <dbReference type="NCBI Taxonomy" id="2815321"/>
    <lineage>
        <taxon>Bacteria</taxon>
        <taxon>Bacillati</taxon>
        <taxon>Bacillota</taxon>
        <taxon>Bacilli</taxon>
        <taxon>Lactobacillales</taxon>
        <taxon>Enterococcaceae</taxon>
        <taxon>Enterococcus</taxon>
    </lineage>
</organism>
<comment type="caution">
    <text evidence="1">The sequence shown here is derived from an EMBL/GenBank/DDBJ whole genome shotgun (WGS) entry which is preliminary data.</text>
</comment>
<accession>A0ABS3HD09</accession>
<proteinExistence type="predicted"/>
<evidence type="ECO:0000313" key="2">
    <source>
        <dbReference type="Proteomes" id="UP000664495"/>
    </source>
</evidence>
<dbReference type="Proteomes" id="UP000664495">
    <property type="component" value="Unassembled WGS sequence"/>
</dbReference>
<name>A0ABS3HD09_9ENTE</name>
<dbReference type="EMBL" id="JAFLVR010000008">
    <property type="protein sequence ID" value="MBO0451340.1"/>
    <property type="molecule type" value="Genomic_DNA"/>
</dbReference>
<evidence type="ECO:0000313" key="1">
    <source>
        <dbReference type="EMBL" id="MBO0451340.1"/>
    </source>
</evidence>
<gene>
    <name evidence="1" type="ORF">JZO85_03615</name>
</gene>
<protein>
    <submittedName>
        <fullName evidence="1">Uncharacterized protein</fullName>
    </submittedName>
</protein>
<dbReference type="RefSeq" id="WP_207107154.1">
    <property type="nucleotide sequence ID" value="NZ_JAFLVR010000008.1"/>
</dbReference>
<reference evidence="1 2" key="1">
    <citation type="submission" date="2021-03" db="EMBL/GenBank/DDBJ databases">
        <title>Enterococcal diversity collection.</title>
        <authorList>
            <person name="Gilmore M.S."/>
            <person name="Schwartzman J."/>
            <person name="Van Tyne D."/>
            <person name="Martin M."/>
            <person name="Earl A.M."/>
            <person name="Manson A.L."/>
            <person name="Straub T."/>
            <person name="Salamzade R."/>
            <person name="Saavedra J."/>
            <person name="Lebreton F."/>
            <person name="Prichula J."/>
            <person name="Schaufler K."/>
            <person name="Gaca A."/>
            <person name="Sgardioli B."/>
            <person name="Wagenaar J."/>
            <person name="Strong T."/>
        </authorList>
    </citation>
    <scope>NUCLEOTIDE SEQUENCE [LARGE SCALE GENOMIC DNA]</scope>
    <source>
        <strain evidence="1 2">MJM16</strain>
    </source>
</reference>